<dbReference type="InterPro" id="IPR000866">
    <property type="entry name" value="AhpC/TSA"/>
</dbReference>
<evidence type="ECO:0000256" key="4">
    <source>
        <dbReference type="ARBA" id="ARBA00023284"/>
    </source>
</evidence>
<comment type="subcellular location">
    <subcellularLocation>
        <location evidence="1">Cell envelope</location>
    </subcellularLocation>
</comment>
<dbReference type="Pfam" id="PF00578">
    <property type="entry name" value="AhpC-TSA"/>
    <property type="match status" value="1"/>
</dbReference>
<dbReference type="InterPro" id="IPR050553">
    <property type="entry name" value="Thioredoxin_ResA/DsbE_sf"/>
</dbReference>
<protein>
    <submittedName>
        <fullName evidence="6">Thiol-disulfide isomerase/thioredoxin</fullName>
    </submittedName>
</protein>
<keyword evidence="3" id="KW-1015">Disulfide bond</keyword>
<dbReference type="Proteomes" id="UP000252733">
    <property type="component" value="Unassembled WGS sequence"/>
</dbReference>
<evidence type="ECO:0000256" key="2">
    <source>
        <dbReference type="ARBA" id="ARBA00022748"/>
    </source>
</evidence>
<keyword evidence="7" id="KW-1185">Reference proteome</keyword>
<name>A0A368VCU3_9BACT</name>
<dbReference type="InterPro" id="IPR036249">
    <property type="entry name" value="Thioredoxin-like_sf"/>
</dbReference>
<keyword evidence="6" id="KW-0413">Isomerase</keyword>
<evidence type="ECO:0000256" key="1">
    <source>
        <dbReference type="ARBA" id="ARBA00004196"/>
    </source>
</evidence>
<evidence type="ECO:0000313" key="6">
    <source>
        <dbReference type="EMBL" id="RCW38948.1"/>
    </source>
</evidence>
<dbReference type="GO" id="GO:0016491">
    <property type="term" value="F:oxidoreductase activity"/>
    <property type="evidence" value="ECO:0007669"/>
    <property type="project" value="InterPro"/>
</dbReference>
<dbReference type="PANTHER" id="PTHR42852">
    <property type="entry name" value="THIOL:DISULFIDE INTERCHANGE PROTEIN DSBE"/>
    <property type="match status" value="1"/>
</dbReference>
<dbReference type="EMBL" id="QPIZ01000002">
    <property type="protein sequence ID" value="RCW38948.1"/>
    <property type="molecule type" value="Genomic_DNA"/>
</dbReference>
<evidence type="ECO:0000313" key="7">
    <source>
        <dbReference type="Proteomes" id="UP000252733"/>
    </source>
</evidence>
<feature type="domain" description="Thioredoxin" evidence="5">
    <location>
        <begin position="5"/>
        <end position="159"/>
    </location>
</feature>
<dbReference type="Gene3D" id="3.40.30.10">
    <property type="entry name" value="Glutaredoxin"/>
    <property type="match status" value="1"/>
</dbReference>
<evidence type="ECO:0000259" key="5">
    <source>
        <dbReference type="PROSITE" id="PS51352"/>
    </source>
</evidence>
<dbReference type="SUPFAM" id="SSF52833">
    <property type="entry name" value="Thioredoxin-like"/>
    <property type="match status" value="1"/>
</dbReference>
<reference evidence="6 7" key="1">
    <citation type="submission" date="2018-07" db="EMBL/GenBank/DDBJ databases">
        <title>Freshwater and sediment microbial communities from various areas in North America, analyzing microbe dynamics in response to fracking.</title>
        <authorList>
            <person name="Lamendella R."/>
        </authorList>
    </citation>
    <scope>NUCLEOTIDE SEQUENCE [LARGE SCALE GENOMIC DNA]</scope>
    <source>
        <strain evidence="6 7">160A</strain>
    </source>
</reference>
<accession>A0A368VCU3</accession>
<dbReference type="InterPro" id="IPR013766">
    <property type="entry name" value="Thioredoxin_domain"/>
</dbReference>
<proteinExistence type="predicted"/>
<dbReference type="CDD" id="cd02966">
    <property type="entry name" value="TlpA_like_family"/>
    <property type="match status" value="1"/>
</dbReference>
<comment type="caution">
    <text evidence="6">The sequence shown here is derived from an EMBL/GenBank/DDBJ whole genome shotgun (WGS) entry which is preliminary data.</text>
</comment>
<dbReference type="AlphaFoldDB" id="A0A368VCU3"/>
<keyword evidence="4" id="KW-0676">Redox-active center</keyword>
<sequence length="159" mass="18425">MKRVFFFILTALVFVVPVGGQSIEEVSFEELSPLLRQNNDTTYVVNFWATWCKPCVEEIPHFLELASELKDEKVKFIFVSLDFPAQKESRLLPFIEKYEMDERVILLNDPNSNEWIEKVSPDWSGAIPATLVYRKESSSFHESSLSKEELLTIIKSMTL</sequence>
<keyword evidence="2" id="KW-0201">Cytochrome c-type biogenesis</keyword>
<dbReference type="GO" id="GO:0017004">
    <property type="term" value="P:cytochrome complex assembly"/>
    <property type="evidence" value="ECO:0007669"/>
    <property type="project" value="UniProtKB-KW"/>
</dbReference>
<gene>
    <name evidence="6" type="ORF">DFO77_102102</name>
</gene>
<organism evidence="6 7">
    <name type="scientific">Marinilabilia salmonicolor</name>
    <dbReference type="NCBI Taxonomy" id="989"/>
    <lineage>
        <taxon>Bacteria</taxon>
        <taxon>Pseudomonadati</taxon>
        <taxon>Bacteroidota</taxon>
        <taxon>Bacteroidia</taxon>
        <taxon>Marinilabiliales</taxon>
        <taxon>Marinilabiliaceae</taxon>
        <taxon>Marinilabilia</taxon>
    </lineage>
</organism>
<dbReference type="GO" id="GO:0016853">
    <property type="term" value="F:isomerase activity"/>
    <property type="evidence" value="ECO:0007669"/>
    <property type="project" value="UniProtKB-KW"/>
</dbReference>
<dbReference type="PROSITE" id="PS51352">
    <property type="entry name" value="THIOREDOXIN_2"/>
    <property type="match status" value="1"/>
</dbReference>
<evidence type="ECO:0000256" key="3">
    <source>
        <dbReference type="ARBA" id="ARBA00023157"/>
    </source>
</evidence>
<dbReference type="GO" id="GO:0016209">
    <property type="term" value="F:antioxidant activity"/>
    <property type="evidence" value="ECO:0007669"/>
    <property type="project" value="InterPro"/>
</dbReference>
<dbReference type="RefSeq" id="WP_114436263.1">
    <property type="nucleotide sequence ID" value="NZ_QPIZ01000002.1"/>
</dbReference>
<dbReference type="PANTHER" id="PTHR42852:SF6">
    <property type="entry name" value="THIOL:DISULFIDE INTERCHANGE PROTEIN DSBE"/>
    <property type="match status" value="1"/>
</dbReference>
<dbReference type="GO" id="GO:0030313">
    <property type="term" value="C:cell envelope"/>
    <property type="evidence" value="ECO:0007669"/>
    <property type="project" value="UniProtKB-SubCell"/>
</dbReference>